<dbReference type="InterPro" id="IPR036513">
    <property type="entry name" value="STAS_dom_sf"/>
</dbReference>
<dbReference type="CDD" id="cd07043">
    <property type="entry name" value="STAS_anti-anti-sigma_factors"/>
    <property type="match status" value="1"/>
</dbReference>
<evidence type="ECO:0000313" key="3">
    <source>
        <dbReference type="EMBL" id="TWV29456.1"/>
    </source>
</evidence>
<feature type="domain" description="STAS" evidence="2">
    <location>
        <begin position="1"/>
        <end position="113"/>
    </location>
</feature>
<gene>
    <name evidence="3" type="ORF">FRZ03_38240</name>
</gene>
<dbReference type="Proteomes" id="UP000320481">
    <property type="component" value="Unassembled WGS sequence"/>
</dbReference>
<comment type="caution">
    <text evidence="3">The sequence shown here is derived from an EMBL/GenBank/DDBJ whole genome shotgun (WGS) entry which is preliminary data.</text>
</comment>
<dbReference type="InterPro" id="IPR002645">
    <property type="entry name" value="STAS_dom"/>
</dbReference>
<dbReference type="EMBL" id="VOGW01000204">
    <property type="protein sequence ID" value="TWV29456.1"/>
    <property type="molecule type" value="Genomic_DNA"/>
</dbReference>
<feature type="region of interest" description="Disordered" evidence="1">
    <location>
        <begin position="94"/>
        <end position="117"/>
    </location>
</feature>
<dbReference type="AlphaFoldDB" id="A0A5C6IKN8"/>
<accession>A0A5C6IKN8</accession>
<dbReference type="Pfam" id="PF13466">
    <property type="entry name" value="STAS_2"/>
    <property type="match status" value="1"/>
</dbReference>
<evidence type="ECO:0000259" key="2">
    <source>
        <dbReference type="PROSITE" id="PS50801"/>
    </source>
</evidence>
<protein>
    <submittedName>
        <fullName evidence="3">STAS domain-containing protein</fullName>
    </submittedName>
</protein>
<dbReference type="PROSITE" id="PS50801">
    <property type="entry name" value="STAS"/>
    <property type="match status" value="1"/>
</dbReference>
<organism evidence="3 4">
    <name type="scientific">Streptomyces misionensis</name>
    <dbReference type="NCBI Taxonomy" id="67331"/>
    <lineage>
        <taxon>Bacteria</taxon>
        <taxon>Bacillati</taxon>
        <taxon>Actinomycetota</taxon>
        <taxon>Actinomycetes</taxon>
        <taxon>Kitasatosporales</taxon>
        <taxon>Streptomycetaceae</taxon>
        <taxon>Streptomyces</taxon>
    </lineage>
</organism>
<evidence type="ECO:0000313" key="4">
    <source>
        <dbReference type="Proteomes" id="UP000320481"/>
    </source>
</evidence>
<reference evidence="3" key="1">
    <citation type="journal article" date="2019" name="Microbiol. Resour. Announc.">
        <title>Draft Genomic Sequences of Streptomyces misionensis and Streptomyces albidoflavus, bacteria applied for phytopathogen biocontrol.</title>
        <authorList>
            <person name="Pylro V."/>
            <person name="Dias A."/>
            <person name="Andreote F."/>
            <person name="Varani A."/>
            <person name="Andreote C."/>
            <person name="Bernardo E."/>
            <person name="Martins T."/>
        </authorList>
    </citation>
    <scope>NUCLEOTIDE SEQUENCE [LARGE SCALE GENOMIC DNA]</scope>
    <source>
        <strain evidence="3">66</strain>
    </source>
</reference>
<evidence type="ECO:0000256" key="1">
    <source>
        <dbReference type="SAM" id="MobiDB-lite"/>
    </source>
</evidence>
<keyword evidence="4" id="KW-1185">Reference proteome</keyword>
<sequence length="117" mass="12249">MDAEEPPVLVLPGPVGRAEVPVLCAAVRAALERTGTRTVVCDVRGLGPPGLAEVDLLARLELTARRAGGRIRLRAPGPALRALLALTGLRFQMEGQTEEREPAPGVEEAVETGDPAP</sequence>
<dbReference type="Gene3D" id="3.30.750.24">
    <property type="entry name" value="STAS domain"/>
    <property type="match status" value="1"/>
</dbReference>
<name>A0A5C6IKN8_9ACTN</name>
<dbReference type="InterPro" id="IPR058548">
    <property type="entry name" value="MlaB-like_STAS"/>
</dbReference>
<dbReference type="SUPFAM" id="SSF52091">
    <property type="entry name" value="SpoIIaa-like"/>
    <property type="match status" value="1"/>
</dbReference>
<proteinExistence type="predicted"/>